<dbReference type="PANTHER" id="PTHR43744">
    <property type="entry name" value="ABC TRANSPORTER PERMEASE PROTEIN MG189-RELATED-RELATED"/>
    <property type="match status" value="1"/>
</dbReference>
<gene>
    <name evidence="9" type="ORF">G9U52_33290</name>
</gene>
<feature type="transmembrane region" description="Helical" evidence="7">
    <location>
        <begin position="91"/>
        <end position="112"/>
    </location>
</feature>
<comment type="caution">
    <text evidence="9">The sequence shown here is derived from an EMBL/GenBank/DDBJ whole genome shotgun (WGS) entry which is preliminary data.</text>
</comment>
<evidence type="ECO:0000256" key="1">
    <source>
        <dbReference type="ARBA" id="ARBA00004651"/>
    </source>
</evidence>
<keyword evidence="6 7" id="KW-0472">Membrane</keyword>
<protein>
    <submittedName>
        <fullName evidence="9">Carbohydrate ABC transporter permease</fullName>
    </submittedName>
</protein>
<dbReference type="PANTHER" id="PTHR43744:SF8">
    <property type="entry name" value="SN-GLYCEROL-3-PHOSPHATE TRANSPORT SYSTEM PERMEASE PROTEIN UGPE"/>
    <property type="match status" value="1"/>
</dbReference>
<keyword evidence="10" id="KW-1185">Reference proteome</keyword>
<evidence type="ECO:0000256" key="3">
    <source>
        <dbReference type="ARBA" id="ARBA00022475"/>
    </source>
</evidence>
<evidence type="ECO:0000256" key="4">
    <source>
        <dbReference type="ARBA" id="ARBA00022692"/>
    </source>
</evidence>
<evidence type="ECO:0000259" key="8">
    <source>
        <dbReference type="PROSITE" id="PS50928"/>
    </source>
</evidence>
<dbReference type="InterPro" id="IPR000515">
    <property type="entry name" value="MetI-like"/>
</dbReference>
<dbReference type="InterPro" id="IPR035906">
    <property type="entry name" value="MetI-like_sf"/>
</dbReference>
<proteinExistence type="inferred from homology"/>
<dbReference type="EMBL" id="JAAOIW010000021">
    <property type="protein sequence ID" value="NHN34645.1"/>
    <property type="molecule type" value="Genomic_DNA"/>
</dbReference>
<evidence type="ECO:0000313" key="9">
    <source>
        <dbReference type="EMBL" id="NHN34645.1"/>
    </source>
</evidence>
<keyword evidence="4 7" id="KW-0812">Transmembrane</keyword>
<evidence type="ECO:0000256" key="2">
    <source>
        <dbReference type="ARBA" id="ARBA00022448"/>
    </source>
</evidence>
<dbReference type="Gene3D" id="1.10.3720.10">
    <property type="entry name" value="MetI-like"/>
    <property type="match status" value="1"/>
</dbReference>
<comment type="similarity">
    <text evidence="7">Belongs to the binding-protein-dependent transport system permease family.</text>
</comment>
<feature type="domain" description="ABC transmembrane type-1" evidence="8">
    <location>
        <begin position="56"/>
        <end position="247"/>
    </location>
</feature>
<accession>A0ABX0JGX6</accession>
<keyword evidence="5 7" id="KW-1133">Transmembrane helix</keyword>
<dbReference type="SUPFAM" id="SSF161098">
    <property type="entry name" value="MetI-like"/>
    <property type="match status" value="1"/>
</dbReference>
<feature type="transmembrane region" description="Helical" evidence="7">
    <location>
        <begin position="226"/>
        <end position="247"/>
    </location>
</feature>
<feature type="transmembrane region" description="Helical" evidence="7">
    <location>
        <begin position="184"/>
        <end position="206"/>
    </location>
</feature>
<evidence type="ECO:0000256" key="6">
    <source>
        <dbReference type="ARBA" id="ARBA00023136"/>
    </source>
</evidence>
<comment type="subcellular location">
    <subcellularLocation>
        <location evidence="1 7">Cell membrane</location>
        <topology evidence="1 7">Multi-pass membrane protein</topology>
    </subcellularLocation>
</comment>
<dbReference type="CDD" id="cd06261">
    <property type="entry name" value="TM_PBP2"/>
    <property type="match status" value="1"/>
</dbReference>
<sequence length="262" mass="29343">MMIVLGLLFLFPLYITFISGFKTYNEIMQSAWSLPQSFDFHNFATVWKQINIPGVFMNSLIVTVASVVFILLISSAAAYQLVRRPGIISNIVFYSILSSLVIPFQTLMIPLVKIASELRLIDSLYGLIFVYCGFGIPLALFLYHGFIKAIPRELEEAAHIDGCGVFGVYFRILLPLMKPITSTIAILHTLWIWNDFLLPLIMLTSAKNKTLPLASSIYFGEYSNEWGLAMAALSFAIIPMVVFFLIMQKYIIQGITSGAVKG</sequence>
<dbReference type="Proteomes" id="UP001165962">
    <property type="component" value="Unassembled WGS sequence"/>
</dbReference>
<evidence type="ECO:0000256" key="5">
    <source>
        <dbReference type="ARBA" id="ARBA00022989"/>
    </source>
</evidence>
<feature type="transmembrane region" description="Helical" evidence="7">
    <location>
        <begin position="55"/>
        <end position="79"/>
    </location>
</feature>
<feature type="transmembrane region" description="Helical" evidence="7">
    <location>
        <begin position="124"/>
        <end position="143"/>
    </location>
</feature>
<keyword evidence="2 7" id="KW-0813">Transport</keyword>
<evidence type="ECO:0000256" key="7">
    <source>
        <dbReference type="RuleBase" id="RU363032"/>
    </source>
</evidence>
<dbReference type="Pfam" id="PF00528">
    <property type="entry name" value="BPD_transp_1"/>
    <property type="match status" value="1"/>
</dbReference>
<keyword evidence="3" id="KW-1003">Cell membrane</keyword>
<reference evidence="9" key="1">
    <citation type="submission" date="2020-03" db="EMBL/GenBank/DDBJ databases">
        <title>Draft sequencing of Paenibacilllus sp. S3N08.</title>
        <authorList>
            <person name="Kim D.-U."/>
        </authorList>
    </citation>
    <scope>NUCLEOTIDE SEQUENCE</scope>
    <source>
        <strain evidence="9">S3N08</strain>
    </source>
</reference>
<organism evidence="9 10">
    <name type="scientific">Paenibacillus agricola</name>
    <dbReference type="NCBI Taxonomy" id="2716264"/>
    <lineage>
        <taxon>Bacteria</taxon>
        <taxon>Bacillati</taxon>
        <taxon>Bacillota</taxon>
        <taxon>Bacilli</taxon>
        <taxon>Bacillales</taxon>
        <taxon>Paenibacillaceae</taxon>
        <taxon>Paenibacillus</taxon>
    </lineage>
</organism>
<evidence type="ECO:0000313" key="10">
    <source>
        <dbReference type="Proteomes" id="UP001165962"/>
    </source>
</evidence>
<dbReference type="PROSITE" id="PS50928">
    <property type="entry name" value="ABC_TM1"/>
    <property type="match status" value="1"/>
</dbReference>
<name>A0ABX0JGX6_9BACL</name>